<evidence type="ECO:0000313" key="3">
    <source>
        <dbReference type="Proteomes" id="UP000219621"/>
    </source>
</evidence>
<dbReference type="Pfam" id="PF05940">
    <property type="entry name" value="NnrS"/>
    <property type="match status" value="1"/>
</dbReference>
<keyword evidence="1" id="KW-1133">Transmembrane helix</keyword>
<dbReference type="RefSeq" id="WP_097279932.1">
    <property type="nucleotide sequence ID" value="NZ_OCNJ01000006.1"/>
</dbReference>
<feature type="transmembrane region" description="Helical" evidence="1">
    <location>
        <begin position="363"/>
        <end position="387"/>
    </location>
</feature>
<dbReference type="Proteomes" id="UP000219621">
    <property type="component" value="Unassembled WGS sequence"/>
</dbReference>
<dbReference type="InterPro" id="IPR010266">
    <property type="entry name" value="NnrS"/>
</dbReference>
<keyword evidence="1" id="KW-0472">Membrane</keyword>
<feature type="transmembrane region" description="Helical" evidence="1">
    <location>
        <begin position="268"/>
        <end position="294"/>
    </location>
</feature>
<proteinExistence type="predicted"/>
<feature type="transmembrane region" description="Helical" evidence="1">
    <location>
        <begin position="85"/>
        <end position="102"/>
    </location>
</feature>
<feature type="transmembrane region" description="Helical" evidence="1">
    <location>
        <begin position="300"/>
        <end position="321"/>
    </location>
</feature>
<dbReference type="OrthoDB" id="9770040at2"/>
<feature type="transmembrane region" description="Helical" evidence="1">
    <location>
        <begin position="141"/>
        <end position="164"/>
    </location>
</feature>
<accession>A0A286GN52</accession>
<dbReference type="EMBL" id="OCNJ01000006">
    <property type="protein sequence ID" value="SOD96922.1"/>
    <property type="molecule type" value="Genomic_DNA"/>
</dbReference>
<keyword evidence="1" id="KW-0812">Transmembrane</keyword>
<feature type="transmembrane region" description="Helical" evidence="1">
    <location>
        <begin position="57"/>
        <end position="78"/>
    </location>
</feature>
<reference evidence="2 3" key="1">
    <citation type="submission" date="2017-09" db="EMBL/GenBank/DDBJ databases">
        <authorList>
            <person name="Ehlers B."/>
            <person name="Leendertz F.H."/>
        </authorList>
    </citation>
    <scope>NUCLEOTIDE SEQUENCE [LARGE SCALE GENOMIC DNA]</scope>
    <source>
        <strain evidence="2 3">USBA 140</strain>
    </source>
</reference>
<feature type="transmembrane region" description="Helical" evidence="1">
    <location>
        <begin position="215"/>
        <end position="233"/>
    </location>
</feature>
<gene>
    <name evidence="2" type="ORF">SAMN05421508_106162</name>
</gene>
<feature type="transmembrane region" description="Helical" evidence="1">
    <location>
        <begin position="333"/>
        <end position="351"/>
    </location>
</feature>
<feature type="transmembrane region" description="Helical" evidence="1">
    <location>
        <begin position="176"/>
        <end position="194"/>
    </location>
</feature>
<dbReference type="AlphaFoldDB" id="A0A286GN52"/>
<keyword evidence="3" id="KW-1185">Reference proteome</keyword>
<protein>
    <submittedName>
        <fullName evidence="2">Uncharacterized protein involved in response to NO</fullName>
    </submittedName>
</protein>
<evidence type="ECO:0000256" key="1">
    <source>
        <dbReference type="SAM" id="Phobius"/>
    </source>
</evidence>
<feature type="transmembrane region" description="Helical" evidence="1">
    <location>
        <begin position="108"/>
        <end position="129"/>
    </location>
</feature>
<sequence length="394" mass="40941">MRTVLSYGFRVFFLACAGWGVTAMALWLVWLGVHLNGADFAVMTIALPPFQWHAHEMVFGFGLAAVAGFLLTAVPNWVGGKPIRGAPLGLIAAAWLAGRLAVGFSAWLPAVLVVAVDALFPLLLAGMLARQIIPARQPRNLGVVVVVSLLGTLQVLSLADALALFDNPLAQAPARIGVELLVLLIAVIGGRITPAFTRNWLNARGHAVSVAMGTWLDRAAVALTAAAVLADAAGAPDALRAPLFAAAGVALLVRLSRWHGRQTLAEPLLWVLHLGYGLVAAGFLLMAAAVLGVLVESTALHLWTIGAVGVMVVGVMSRVALGHTGRALTASRTTAVAYGLMVLAAVVRVAGPALSPDLYTPALLTAAGLWMAALVLFLADYAAILACERRVSGP</sequence>
<evidence type="ECO:0000313" key="2">
    <source>
        <dbReference type="EMBL" id="SOD96922.1"/>
    </source>
</evidence>
<name>A0A286GN52_9PROT</name>
<feature type="transmembrane region" description="Helical" evidence="1">
    <location>
        <begin position="239"/>
        <end position="256"/>
    </location>
</feature>
<organism evidence="2 3">
    <name type="scientific">Caenispirillum bisanense</name>
    <dbReference type="NCBI Taxonomy" id="414052"/>
    <lineage>
        <taxon>Bacteria</taxon>
        <taxon>Pseudomonadati</taxon>
        <taxon>Pseudomonadota</taxon>
        <taxon>Alphaproteobacteria</taxon>
        <taxon>Rhodospirillales</taxon>
        <taxon>Novispirillaceae</taxon>
        <taxon>Caenispirillum</taxon>
    </lineage>
</organism>
<feature type="transmembrane region" description="Helical" evidence="1">
    <location>
        <begin position="12"/>
        <end position="33"/>
    </location>
</feature>